<evidence type="ECO:0000313" key="3">
    <source>
        <dbReference type="Proteomes" id="UP001219525"/>
    </source>
</evidence>
<feature type="compositionally biased region" description="Polar residues" evidence="1">
    <location>
        <begin position="12"/>
        <end position="23"/>
    </location>
</feature>
<feature type="region of interest" description="Disordered" evidence="1">
    <location>
        <begin position="1"/>
        <end position="44"/>
    </location>
</feature>
<reference evidence="2" key="1">
    <citation type="submission" date="2023-03" db="EMBL/GenBank/DDBJ databases">
        <title>Massive genome expansion in bonnet fungi (Mycena s.s.) driven by repeated elements and novel gene families across ecological guilds.</title>
        <authorList>
            <consortium name="Lawrence Berkeley National Laboratory"/>
            <person name="Harder C.B."/>
            <person name="Miyauchi S."/>
            <person name="Viragh M."/>
            <person name="Kuo A."/>
            <person name="Thoen E."/>
            <person name="Andreopoulos B."/>
            <person name="Lu D."/>
            <person name="Skrede I."/>
            <person name="Drula E."/>
            <person name="Henrissat B."/>
            <person name="Morin E."/>
            <person name="Kohler A."/>
            <person name="Barry K."/>
            <person name="LaButti K."/>
            <person name="Morin E."/>
            <person name="Salamov A."/>
            <person name="Lipzen A."/>
            <person name="Mereny Z."/>
            <person name="Hegedus B."/>
            <person name="Baldrian P."/>
            <person name="Stursova M."/>
            <person name="Weitz H."/>
            <person name="Taylor A."/>
            <person name="Grigoriev I.V."/>
            <person name="Nagy L.G."/>
            <person name="Martin F."/>
            <person name="Kauserud H."/>
        </authorList>
    </citation>
    <scope>NUCLEOTIDE SEQUENCE</scope>
    <source>
        <strain evidence="2">9144</strain>
    </source>
</reference>
<dbReference type="AlphaFoldDB" id="A0AAD6UUZ7"/>
<evidence type="ECO:0000256" key="1">
    <source>
        <dbReference type="SAM" id="MobiDB-lite"/>
    </source>
</evidence>
<organism evidence="2 3">
    <name type="scientific">Mycena pura</name>
    <dbReference type="NCBI Taxonomy" id="153505"/>
    <lineage>
        <taxon>Eukaryota</taxon>
        <taxon>Fungi</taxon>
        <taxon>Dikarya</taxon>
        <taxon>Basidiomycota</taxon>
        <taxon>Agaricomycotina</taxon>
        <taxon>Agaricomycetes</taxon>
        <taxon>Agaricomycetidae</taxon>
        <taxon>Agaricales</taxon>
        <taxon>Marasmiineae</taxon>
        <taxon>Mycenaceae</taxon>
        <taxon>Mycena</taxon>
    </lineage>
</organism>
<evidence type="ECO:0000313" key="2">
    <source>
        <dbReference type="EMBL" id="KAJ7192695.1"/>
    </source>
</evidence>
<dbReference type="EMBL" id="JARJCW010000116">
    <property type="protein sequence ID" value="KAJ7192695.1"/>
    <property type="molecule type" value="Genomic_DNA"/>
</dbReference>
<accession>A0AAD6UUZ7</accession>
<comment type="caution">
    <text evidence="2">The sequence shown here is derived from an EMBL/GenBank/DDBJ whole genome shotgun (WGS) entry which is preliminary data.</text>
</comment>
<protein>
    <submittedName>
        <fullName evidence="2">Uncharacterized protein</fullName>
    </submittedName>
</protein>
<feature type="region of interest" description="Disordered" evidence="1">
    <location>
        <begin position="59"/>
        <end position="91"/>
    </location>
</feature>
<feature type="compositionally biased region" description="Low complexity" evidence="1">
    <location>
        <begin position="29"/>
        <end position="42"/>
    </location>
</feature>
<name>A0AAD6UUZ7_9AGAR</name>
<feature type="compositionally biased region" description="Basic and acidic residues" evidence="1">
    <location>
        <begin position="1"/>
        <end position="11"/>
    </location>
</feature>
<sequence>MNSSARDDMSEQSRNVRTTSPSFRRNEVAQYARRYPSSARARLPVLGEDDEAHVLDLQRSRQESARTRCGRPATSSPGHASSARHPLRMPRNGSRGAYEFEMRQAQIQKTCRPVLYTCAFLPHHRDGVHWERMRQAAKCRAAASHRCSTAEQIAHGDEVHCFQVGGDETGEATSHSEVIDAGALGKDRLSDVWRKLGVS</sequence>
<gene>
    <name evidence="2" type="ORF">GGX14DRAFT_593966</name>
</gene>
<keyword evidence="3" id="KW-1185">Reference proteome</keyword>
<dbReference type="Proteomes" id="UP001219525">
    <property type="component" value="Unassembled WGS sequence"/>
</dbReference>
<proteinExistence type="predicted"/>